<dbReference type="AlphaFoldDB" id="A0A8C0RFX4"/>
<evidence type="ECO:0000313" key="2">
    <source>
        <dbReference type="Proteomes" id="UP000694429"/>
    </source>
</evidence>
<dbReference type="PANTHER" id="PTHR46747">
    <property type="entry name" value="ALPHA-PROTEIN KINASE 1"/>
    <property type="match status" value="1"/>
</dbReference>
<evidence type="ECO:0008006" key="3">
    <source>
        <dbReference type="Google" id="ProtNLM"/>
    </source>
</evidence>
<dbReference type="InterPro" id="IPR043529">
    <property type="entry name" value="ALPK1"/>
</dbReference>
<proteinExistence type="predicted"/>
<name>A0A8C0RFX4_CANLF</name>
<dbReference type="GO" id="GO:0004674">
    <property type="term" value="F:protein serine/threonine kinase activity"/>
    <property type="evidence" value="ECO:0007669"/>
    <property type="project" value="InterPro"/>
</dbReference>
<dbReference type="Proteomes" id="UP000694429">
    <property type="component" value="Unassembled WGS sequence"/>
</dbReference>
<evidence type="ECO:0000313" key="1">
    <source>
        <dbReference type="Ensembl" id="ENSCAFP00030014162.1"/>
    </source>
</evidence>
<sequence length="290" mass="32429">MNNQKAIATLLQECKQVLDQLLLEASDVSQEDKGEDQQYRASLPSELRTLIQEAKEMKWPFVPEKWQYKQAVGPEDKTNLQDVIGAGLQQLLASLKASILAGDCATAAAIVFLSDRFLYGLDVSGGLLRVAQALHRLRPATPMAPQLVIRQARICVNSGTWLYRNESDKVLVQSVCIQIRGQILQKLGMWYEAAELIWTSIIGYLTLPQPDRKGISTSLGILADIFVSMSKKDYEKFKNNPQINLVIIKCQNHGAEWHHYKTASVFGDWCINLIPSPGVREHSVSPLKVT</sequence>
<reference evidence="1" key="1">
    <citation type="submission" date="2025-08" db="UniProtKB">
        <authorList>
            <consortium name="Ensembl"/>
        </authorList>
    </citation>
    <scope>IDENTIFICATION</scope>
</reference>
<organism evidence="1 2">
    <name type="scientific">Canis lupus familiaris</name>
    <name type="common">Dog</name>
    <name type="synonym">Canis familiaris</name>
    <dbReference type="NCBI Taxonomy" id="9615"/>
    <lineage>
        <taxon>Eukaryota</taxon>
        <taxon>Metazoa</taxon>
        <taxon>Chordata</taxon>
        <taxon>Craniata</taxon>
        <taxon>Vertebrata</taxon>
        <taxon>Euteleostomi</taxon>
        <taxon>Mammalia</taxon>
        <taxon>Eutheria</taxon>
        <taxon>Laurasiatheria</taxon>
        <taxon>Carnivora</taxon>
        <taxon>Caniformia</taxon>
        <taxon>Canidae</taxon>
        <taxon>Canis</taxon>
    </lineage>
</organism>
<dbReference type="Ensembl" id="ENSCAFT00030016223.1">
    <property type="protein sequence ID" value="ENSCAFP00030014162.1"/>
    <property type="gene ID" value="ENSCAFG00030008752.1"/>
</dbReference>
<protein>
    <recommendedName>
        <fullName evidence="3">Alpha kinase 1</fullName>
    </recommendedName>
</protein>
<dbReference type="PANTHER" id="PTHR46747:SF1">
    <property type="entry name" value="ALPHA-PROTEIN KINASE 1"/>
    <property type="match status" value="1"/>
</dbReference>
<accession>A0A8C0RFX4</accession>